<dbReference type="RefSeq" id="WP_109386107.1">
    <property type="nucleotide sequence ID" value="NZ_QETF01000002.1"/>
</dbReference>
<accession>A0A2V1P6W0</accession>
<dbReference type="EMBL" id="QETF01000002">
    <property type="protein sequence ID" value="PWG18076.1"/>
    <property type="molecule type" value="Genomic_DNA"/>
</dbReference>
<dbReference type="PANTHER" id="PTHR43464:SF19">
    <property type="entry name" value="UBIQUINONE BIOSYNTHESIS O-METHYLTRANSFERASE, MITOCHONDRIAL"/>
    <property type="match status" value="1"/>
</dbReference>
<protein>
    <submittedName>
        <fullName evidence="4">Methyltransferase type 12</fullName>
    </submittedName>
</protein>
<keyword evidence="5" id="KW-1185">Reference proteome</keyword>
<evidence type="ECO:0000256" key="1">
    <source>
        <dbReference type="ARBA" id="ARBA00022603"/>
    </source>
</evidence>
<name>A0A2V1P6W0_9RHOB</name>
<evidence type="ECO:0000313" key="4">
    <source>
        <dbReference type="EMBL" id="PWG18076.1"/>
    </source>
</evidence>
<dbReference type="Pfam" id="PF13489">
    <property type="entry name" value="Methyltransf_23"/>
    <property type="match status" value="1"/>
</dbReference>
<keyword evidence="1 4" id="KW-0489">Methyltransferase</keyword>
<organism evidence="4 5">
    <name type="scientific">Salibaculum griseiflavum</name>
    <dbReference type="NCBI Taxonomy" id="1914409"/>
    <lineage>
        <taxon>Bacteria</taxon>
        <taxon>Pseudomonadati</taxon>
        <taxon>Pseudomonadota</taxon>
        <taxon>Alphaproteobacteria</taxon>
        <taxon>Rhodobacterales</taxon>
        <taxon>Roseobacteraceae</taxon>
        <taxon>Salibaculum</taxon>
    </lineage>
</organism>
<gene>
    <name evidence="4" type="ORF">DFK10_02085</name>
</gene>
<evidence type="ECO:0000256" key="2">
    <source>
        <dbReference type="ARBA" id="ARBA00022679"/>
    </source>
</evidence>
<reference evidence="5" key="1">
    <citation type="submission" date="2018-05" db="EMBL/GenBank/DDBJ databases">
        <authorList>
            <person name="Du Z."/>
            <person name="Wang X."/>
        </authorList>
    </citation>
    <scope>NUCLEOTIDE SEQUENCE [LARGE SCALE GENOMIC DNA]</scope>
    <source>
        <strain evidence="5">WDS4C29</strain>
    </source>
</reference>
<comment type="caution">
    <text evidence="4">The sequence shown here is derived from an EMBL/GenBank/DDBJ whole genome shotgun (WGS) entry which is preliminary data.</text>
</comment>
<dbReference type="CDD" id="cd02440">
    <property type="entry name" value="AdoMet_MTases"/>
    <property type="match status" value="1"/>
</dbReference>
<dbReference type="AlphaFoldDB" id="A0A2V1P6W0"/>
<dbReference type="OrthoDB" id="9807911at2"/>
<dbReference type="Gene3D" id="3.40.50.150">
    <property type="entry name" value="Vaccinia Virus protein VP39"/>
    <property type="match status" value="1"/>
</dbReference>
<evidence type="ECO:0000256" key="3">
    <source>
        <dbReference type="ARBA" id="ARBA00022691"/>
    </source>
</evidence>
<evidence type="ECO:0000313" key="5">
    <source>
        <dbReference type="Proteomes" id="UP000245293"/>
    </source>
</evidence>
<keyword evidence="2 4" id="KW-0808">Transferase</keyword>
<keyword evidence="3" id="KW-0949">S-adenosyl-L-methionine</keyword>
<proteinExistence type="predicted"/>
<dbReference type="Proteomes" id="UP000245293">
    <property type="component" value="Unassembled WGS sequence"/>
</dbReference>
<dbReference type="SUPFAM" id="SSF53335">
    <property type="entry name" value="S-adenosyl-L-methionine-dependent methyltransferases"/>
    <property type="match status" value="1"/>
</dbReference>
<dbReference type="GO" id="GO:0032259">
    <property type="term" value="P:methylation"/>
    <property type="evidence" value="ECO:0007669"/>
    <property type="project" value="UniProtKB-KW"/>
</dbReference>
<dbReference type="GO" id="GO:0008168">
    <property type="term" value="F:methyltransferase activity"/>
    <property type="evidence" value="ECO:0007669"/>
    <property type="project" value="UniProtKB-KW"/>
</dbReference>
<dbReference type="PANTHER" id="PTHR43464">
    <property type="entry name" value="METHYLTRANSFERASE"/>
    <property type="match status" value="1"/>
</dbReference>
<dbReference type="InterPro" id="IPR029063">
    <property type="entry name" value="SAM-dependent_MTases_sf"/>
</dbReference>
<sequence length="202" mass="21590">MSRKTPIKPQLWTPRPVEETIAVYRDWADSYDADLADRGYHTPRRLVAALAAHVDTETTVLDFGCGTGISGAALLERGFTHLHGTDITPAMVEIARAKVIYERLWVSEPGAPLPRAYDAIVAVGVVSLGAAPPDTLSVLIDGLSPGGVLALSFNDPTLADGSYDAVLDRHVAKGEVFVTAREHGPHLDDVGMGSDVIVLRRA</sequence>